<organism evidence="5 6">
    <name type="scientific">Clostridium gasigenes</name>
    <dbReference type="NCBI Taxonomy" id="94869"/>
    <lineage>
        <taxon>Bacteria</taxon>
        <taxon>Bacillati</taxon>
        <taxon>Bacillota</taxon>
        <taxon>Clostridia</taxon>
        <taxon>Eubacteriales</taxon>
        <taxon>Clostridiaceae</taxon>
        <taxon>Clostridium</taxon>
    </lineage>
</organism>
<dbReference type="FunFam" id="3.30.70.270:FF:000001">
    <property type="entry name" value="Diguanylate cyclase domain protein"/>
    <property type="match status" value="1"/>
</dbReference>
<feature type="repeat" description="TPR" evidence="1">
    <location>
        <begin position="291"/>
        <end position="324"/>
    </location>
</feature>
<accession>A0A7X0VPV6</accession>
<dbReference type="Pfam" id="PF00990">
    <property type="entry name" value="GGDEF"/>
    <property type="match status" value="1"/>
</dbReference>
<dbReference type="InterPro" id="IPR000160">
    <property type="entry name" value="GGDEF_dom"/>
</dbReference>
<dbReference type="GO" id="GO:0052621">
    <property type="term" value="F:diguanylate cyclase activity"/>
    <property type="evidence" value="ECO:0007669"/>
    <property type="project" value="TreeGrafter"/>
</dbReference>
<dbReference type="Pfam" id="PF13424">
    <property type="entry name" value="TPR_12"/>
    <property type="match status" value="1"/>
</dbReference>
<evidence type="ECO:0000256" key="1">
    <source>
        <dbReference type="PROSITE-ProRule" id="PRU00339"/>
    </source>
</evidence>
<dbReference type="SUPFAM" id="SSF55073">
    <property type="entry name" value="Nucleotide cyclase"/>
    <property type="match status" value="1"/>
</dbReference>
<dbReference type="Gene3D" id="3.30.70.270">
    <property type="match status" value="1"/>
</dbReference>
<evidence type="ECO:0000256" key="2">
    <source>
        <dbReference type="SAM" id="Coils"/>
    </source>
</evidence>
<proteinExistence type="predicted"/>
<evidence type="ECO:0000313" key="5">
    <source>
        <dbReference type="EMBL" id="MBB6713669.1"/>
    </source>
</evidence>
<dbReference type="PANTHER" id="PTHR45138:SF9">
    <property type="entry name" value="DIGUANYLATE CYCLASE DGCM-RELATED"/>
    <property type="match status" value="1"/>
</dbReference>
<keyword evidence="1" id="KW-0802">TPR repeat</keyword>
<dbReference type="Proteomes" id="UP000585258">
    <property type="component" value="Unassembled WGS sequence"/>
</dbReference>
<dbReference type="SUPFAM" id="SSF48452">
    <property type="entry name" value="TPR-like"/>
    <property type="match status" value="1"/>
</dbReference>
<dbReference type="AlphaFoldDB" id="A0A7X0VPV6"/>
<sequence length="590" mass="68391">MSNLRGRKKSIIVISILIIVIFKVLVARNFKGEVNSEVIKNNLKIRINECKFVYENMEESEEKYKKLLETEEESFKKGVYSSALVQFYIMKNDDEKIIKYGKEAVENYNKVKGGEYYSIEEKENLAWALFKTGKYSESLQKTSELLQIITSSGNKILTTDELKDTEALVYSMLLCIYSKLGIFDKAELYYNKLCEIELTPQLQASKGDKIAMSKTIYAEEISDLDLMKKYAEECYEIRLMYDKEKGNKSADSVILNLAIANVKLGEFEVAIKQIKKSEEFFISVGDSYGISNTYFVYAQYYAKVNQNELAIEYYKKTINLYNELEDYYNLQLSVYEFIKFLKENDKKEDINKYYEIFYDISKKINESKDINELLSQIINKNHELNNNALEILENESKSDKRNIIIGGIVIIVLSVMVIRMDFLIKKKDESEKILEKVANTDYLTEINTRAYGEKLILDEINKNNKFSMAIIDIDNFKNINDSYGHIFGDVILKKIAKKLKESIDSKDIIARFGGEEFIIAFVGKDKDEAKEILDKIRIDVNNIIFEHNVKASFSAGIEEWDKTSIDLVIKKADELLYKAKREGKNKVVNK</sequence>
<dbReference type="InterPro" id="IPR019734">
    <property type="entry name" value="TPR_rpt"/>
</dbReference>
<reference evidence="5 6" key="1">
    <citation type="submission" date="2020-08" db="EMBL/GenBank/DDBJ databases">
        <title>Clostridia isolated from Swiss meat.</title>
        <authorList>
            <person name="Wambui J."/>
            <person name="Stevens M.J.A."/>
            <person name="Stephan R."/>
        </authorList>
    </citation>
    <scope>NUCLEOTIDE SEQUENCE [LARGE SCALE GENOMIC DNA]</scope>
    <source>
        <strain evidence="5 6">CM001</strain>
    </source>
</reference>
<dbReference type="InterPro" id="IPR011990">
    <property type="entry name" value="TPR-like_helical_dom_sf"/>
</dbReference>
<dbReference type="RefSeq" id="WP_185163470.1">
    <property type="nucleotide sequence ID" value="NZ_JACKWY010000002.1"/>
</dbReference>
<keyword evidence="3" id="KW-0812">Transmembrane</keyword>
<dbReference type="PROSITE" id="PS50887">
    <property type="entry name" value="GGDEF"/>
    <property type="match status" value="1"/>
</dbReference>
<dbReference type="PROSITE" id="PS50005">
    <property type="entry name" value="TPR"/>
    <property type="match status" value="1"/>
</dbReference>
<protein>
    <submittedName>
        <fullName evidence="5">GGDEF domain-containing protein</fullName>
    </submittedName>
</protein>
<evidence type="ECO:0000259" key="4">
    <source>
        <dbReference type="PROSITE" id="PS50887"/>
    </source>
</evidence>
<feature type="domain" description="GGDEF" evidence="4">
    <location>
        <begin position="464"/>
        <end position="590"/>
    </location>
</feature>
<dbReference type="EMBL" id="JACKWY010000002">
    <property type="protein sequence ID" value="MBB6713669.1"/>
    <property type="molecule type" value="Genomic_DNA"/>
</dbReference>
<gene>
    <name evidence="5" type="ORF">H7E68_02820</name>
</gene>
<feature type="coiled-coil region" evidence="2">
    <location>
        <begin position="50"/>
        <end position="77"/>
    </location>
</feature>
<name>A0A7X0VPV6_9CLOT</name>
<dbReference type="InterPro" id="IPR043128">
    <property type="entry name" value="Rev_trsase/Diguanyl_cyclase"/>
</dbReference>
<dbReference type="Gene3D" id="1.25.40.10">
    <property type="entry name" value="Tetratricopeptide repeat domain"/>
    <property type="match status" value="2"/>
</dbReference>
<keyword evidence="2" id="KW-0175">Coiled coil</keyword>
<evidence type="ECO:0000256" key="3">
    <source>
        <dbReference type="SAM" id="Phobius"/>
    </source>
</evidence>
<keyword evidence="3" id="KW-1133">Transmembrane helix</keyword>
<dbReference type="SMART" id="SM00267">
    <property type="entry name" value="GGDEF"/>
    <property type="match status" value="1"/>
</dbReference>
<dbReference type="PANTHER" id="PTHR45138">
    <property type="entry name" value="REGULATORY COMPONENTS OF SENSORY TRANSDUCTION SYSTEM"/>
    <property type="match status" value="1"/>
</dbReference>
<dbReference type="InterPro" id="IPR029787">
    <property type="entry name" value="Nucleotide_cyclase"/>
</dbReference>
<evidence type="ECO:0000313" key="6">
    <source>
        <dbReference type="Proteomes" id="UP000585258"/>
    </source>
</evidence>
<dbReference type="InterPro" id="IPR050469">
    <property type="entry name" value="Diguanylate_Cyclase"/>
</dbReference>
<comment type="caution">
    <text evidence="5">The sequence shown here is derived from an EMBL/GenBank/DDBJ whole genome shotgun (WGS) entry which is preliminary data.</text>
</comment>
<feature type="transmembrane region" description="Helical" evidence="3">
    <location>
        <begin position="403"/>
        <end position="424"/>
    </location>
</feature>
<dbReference type="CDD" id="cd01949">
    <property type="entry name" value="GGDEF"/>
    <property type="match status" value="1"/>
</dbReference>
<keyword evidence="3" id="KW-0472">Membrane</keyword>
<dbReference type="NCBIfam" id="TIGR00254">
    <property type="entry name" value="GGDEF"/>
    <property type="match status" value="1"/>
</dbReference>